<dbReference type="AlphaFoldDB" id="A0A645BEW8"/>
<dbReference type="EMBL" id="VSSQ01019650">
    <property type="protein sequence ID" value="MPM63877.1"/>
    <property type="molecule type" value="Genomic_DNA"/>
</dbReference>
<protein>
    <submittedName>
        <fullName evidence="1">Uncharacterized protein</fullName>
    </submittedName>
</protein>
<proteinExistence type="predicted"/>
<gene>
    <name evidence="1" type="ORF">SDC9_110761</name>
</gene>
<sequence length="107" mass="11809">MGFSVLLLDFGEYPQRGEPTVSDGGVQLIRPCHTEPSRNGPQHLFKLIFGKRDEGLFKPLFELCLAALNVLIAFFPFEPLLDFIFCLGCCRNRQPVTAGSFAGFLGG</sequence>
<comment type="caution">
    <text evidence="1">The sequence shown here is derived from an EMBL/GenBank/DDBJ whole genome shotgun (WGS) entry which is preliminary data.</text>
</comment>
<reference evidence="1" key="1">
    <citation type="submission" date="2019-08" db="EMBL/GenBank/DDBJ databases">
        <authorList>
            <person name="Kucharzyk K."/>
            <person name="Murdoch R.W."/>
            <person name="Higgins S."/>
            <person name="Loffler F."/>
        </authorList>
    </citation>
    <scope>NUCLEOTIDE SEQUENCE</scope>
</reference>
<evidence type="ECO:0000313" key="1">
    <source>
        <dbReference type="EMBL" id="MPM63877.1"/>
    </source>
</evidence>
<organism evidence="1">
    <name type="scientific">bioreactor metagenome</name>
    <dbReference type="NCBI Taxonomy" id="1076179"/>
    <lineage>
        <taxon>unclassified sequences</taxon>
        <taxon>metagenomes</taxon>
        <taxon>ecological metagenomes</taxon>
    </lineage>
</organism>
<accession>A0A645BEW8</accession>
<name>A0A645BEW8_9ZZZZ</name>